<name>X1B6P8_9ZZZZ</name>
<protein>
    <submittedName>
        <fullName evidence="1">Uncharacterized protein</fullName>
    </submittedName>
</protein>
<organism evidence="1">
    <name type="scientific">marine sediment metagenome</name>
    <dbReference type="NCBI Taxonomy" id="412755"/>
    <lineage>
        <taxon>unclassified sequences</taxon>
        <taxon>metagenomes</taxon>
        <taxon>ecological metagenomes</taxon>
    </lineage>
</organism>
<comment type="caution">
    <text evidence="1">The sequence shown here is derived from an EMBL/GenBank/DDBJ whole genome shotgun (WGS) entry which is preliminary data.</text>
</comment>
<accession>X1B6P8</accession>
<evidence type="ECO:0000313" key="1">
    <source>
        <dbReference type="EMBL" id="GAG90765.1"/>
    </source>
</evidence>
<feature type="non-terminal residue" evidence="1">
    <location>
        <position position="1"/>
    </location>
</feature>
<sequence length="74" mass="8667">QADKELKDNFPKELINHSVATGYFGYELNFEKMNFALKALAKKMSNTEKSFSKIIEDNITKFAEVMNRWLDFQV</sequence>
<gene>
    <name evidence="1" type="ORF">S01H4_48238</name>
</gene>
<proteinExistence type="predicted"/>
<dbReference type="AlphaFoldDB" id="X1B6P8"/>
<reference evidence="1" key="1">
    <citation type="journal article" date="2014" name="Front. Microbiol.">
        <title>High frequency of phylogenetically diverse reductive dehalogenase-homologous genes in deep subseafloor sedimentary metagenomes.</title>
        <authorList>
            <person name="Kawai M."/>
            <person name="Futagami T."/>
            <person name="Toyoda A."/>
            <person name="Takaki Y."/>
            <person name="Nishi S."/>
            <person name="Hori S."/>
            <person name="Arai W."/>
            <person name="Tsubouchi T."/>
            <person name="Morono Y."/>
            <person name="Uchiyama I."/>
            <person name="Ito T."/>
            <person name="Fujiyama A."/>
            <person name="Inagaki F."/>
            <person name="Takami H."/>
        </authorList>
    </citation>
    <scope>NUCLEOTIDE SEQUENCE</scope>
    <source>
        <strain evidence="1">Expedition CK06-06</strain>
    </source>
</reference>
<dbReference type="EMBL" id="BART01027174">
    <property type="protein sequence ID" value="GAG90765.1"/>
    <property type="molecule type" value="Genomic_DNA"/>
</dbReference>